<proteinExistence type="predicted"/>
<accession>A0A1Q6DTH3</accession>
<name>A0A1Q6DTH3_METT1</name>
<evidence type="ECO:0000313" key="2">
    <source>
        <dbReference type="Proteomes" id="UP000185744"/>
    </source>
</evidence>
<keyword evidence="2" id="KW-1185">Reference proteome</keyword>
<comment type="caution">
    <text evidence="1">The sequence shown here is derived from an EMBL/GenBank/DDBJ whole genome shotgun (WGS) entry which is preliminary data.</text>
</comment>
<gene>
    <name evidence="1" type="ORF">BTN85_0123</name>
</gene>
<evidence type="ECO:0000313" key="1">
    <source>
        <dbReference type="EMBL" id="OKY77655.1"/>
    </source>
</evidence>
<dbReference type="AlphaFoldDB" id="A0A1Q6DTH3"/>
<dbReference type="STRING" id="1903181.BTN85_0123"/>
<dbReference type="Proteomes" id="UP000185744">
    <property type="component" value="Unassembled WGS sequence"/>
</dbReference>
<dbReference type="InParanoid" id="A0A1Q6DTH3"/>
<protein>
    <submittedName>
        <fullName evidence="1">IS605 OrfB-like transposable element containing RNAse H-like and Zn finger domain</fullName>
    </submittedName>
</protein>
<reference evidence="1" key="1">
    <citation type="submission" date="2016-12" db="EMBL/GenBank/DDBJ databases">
        <title>Discovery of methanogenic haloarchaea.</title>
        <authorList>
            <person name="Sorokin D.Y."/>
            <person name="Makarova K.S."/>
            <person name="Abbas B."/>
            <person name="Ferrer M."/>
            <person name="Golyshin P.N."/>
        </authorList>
    </citation>
    <scope>NUCLEOTIDE SEQUENCE [LARGE SCALE GENOMIC DNA]</scope>
    <source>
        <strain evidence="1">HMET1</strain>
    </source>
</reference>
<sequence length="66" mass="7467">MYGGITVPVELHEEIKREYNMKDLRIVRKSHGFGLHLSVFKEVGPVEAYRGALGVDLGLDKFAYLC</sequence>
<dbReference type="EMBL" id="MSDW01000001">
    <property type="protein sequence ID" value="OKY77655.1"/>
    <property type="molecule type" value="Genomic_DNA"/>
</dbReference>
<organism evidence="1 2">
    <name type="scientific">Methanohalarchaeum thermophilum</name>
    <dbReference type="NCBI Taxonomy" id="1903181"/>
    <lineage>
        <taxon>Archaea</taxon>
        <taxon>Methanobacteriati</taxon>
        <taxon>Methanobacteriota</taxon>
        <taxon>Methanonatronarchaeia</taxon>
        <taxon>Methanonatronarchaeales</taxon>
        <taxon>Methanonatronarchaeaceae</taxon>
        <taxon>Candidatus Methanohalarchaeum</taxon>
    </lineage>
</organism>